<keyword evidence="2" id="KW-1185">Reference proteome</keyword>
<accession>A0A1H2QFR5</accession>
<dbReference type="AlphaFoldDB" id="A0A1H2QFR5"/>
<dbReference type="EMBL" id="FNOJ01000001">
    <property type="protein sequence ID" value="SDW06037.1"/>
    <property type="molecule type" value="Genomic_DNA"/>
</dbReference>
<gene>
    <name evidence="1" type="ORF">SAMN04489725_101244</name>
</gene>
<reference evidence="2" key="1">
    <citation type="submission" date="2016-10" db="EMBL/GenBank/DDBJ databases">
        <authorList>
            <person name="Varghese N."/>
        </authorList>
    </citation>
    <scope>NUCLEOTIDE SEQUENCE [LARGE SCALE GENOMIC DNA]</scope>
    <source>
        <strain evidence="2">DSM 12489</strain>
    </source>
</reference>
<name>A0A1H2QFR5_9BACL</name>
<evidence type="ECO:0000313" key="2">
    <source>
        <dbReference type="Proteomes" id="UP000182589"/>
    </source>
</evidence>
<protein>
    <submittedName>
        <fullName evidence="1">Uncharacterized protein</fullName>
    </submittedName>
</protein>
<dbReference type="Proteomes" id="UP000182589">
    <property type="component" value="Unassembled WGS sequence"/>
</dbReference>
<dbReference type="STRING" id="89784.SAMN04489725_101244"/>
<sequence>MVASAYGTPYLDTLQLHLYTYATKGVTSRC</sequence>
<evidence type="ECO:0000313" key="1">
    <source>
        <dbReference type="EMBL" id="SDW06037.1"/>
    </source>
</evidence>
<proteinExistence type="predicted"/>
<organism evidence="1 2">
    <name type="scientific">Alicyclobacillus hesperidum</name>
    <dbReference type="NCBI Taxonomy" id="89784"/>
    <lineage>
        <taxon>Bacteria</taxon>
        <taxon>Bacillati</taxon>
        <taxon>Bacillota</taxon>
        <taxon>Bacilli</taxon>
        <taxon>Bacillales</taxon>
        <taxon>Alicyclobacillaceae</taxon>
        <taxon>Alicyclobacillus</taxon>
    </lineage>
</organism>